<keyword evidence="5" id="KW-0413">Isomerase</keyword>
<evidence type="ECO:0000256" key="1">
    <source>
        <dbReference type="ARBA" id="ARBA00001166"/>
    </source>
</evidence>
<accession>A0AA38VU98</accession>
<reference evidence="9" key="1">
    <citation type="submission" date="2022-07" db="EMBL/GenBank/DDBJ databases">
        <title>Fungi with potential for degradation of polypropylene.</title>
        <authorList>
            <person name="Gostincar C."/>
        </authorList>
    </citation>
    <scope>NUCLEOTIDE SEQUENCE</scope>
    <source>
        <strain evidence="9">EXF-13287</strain>
    </source>
</reference>
<evidence type="ECO:0000313" key="10">
    <source>
        <dbReference type="Proteomes" id="UP001174691"/>
    </source>
</evidence>
<dbReference type="Proteomes" id="UP001174691">
    <property type="component" value="Unassembled WGS sequence"/>
</dbReference>
<feature type="domain" description="Pseudouridine synthase II N-terminal" evidence="7">
    <location>
        <begin position="69"/>
        <end position="199"/>
    </location>
</feature>
<dbReference type="GO" id="GO:0003723">
    <property type="term" value="F:RNA binding"/>
    <property type="evidence" value="ECO:0007669"/>
    <property type="project" value="InterPro"/>
</dbReference>
<dbReference type="PANTHER" id="PTHR13767:SF2">
    <property type="entry name" value="PSEUDOURIDYLATE SYNTHASE TRUB1"/>
    <property type="match status" value="1"/>
</dbReference>
<dbReference type="InterPro" id="IPR032819">
    <property type="entry name" value="TruB_C"/>
</dbReference>
<dbReference type="HAMAP" id="MF_01080">
    <property type="entry name" value="TruB_bact"/>
    <property type="match status" value="1"/>
</dbReference>
<proteinExistence type="inferred from homology"/>
<evidence type="ECO:0000313" key="9">
    <source>
        <dbReference type="EMBL" id="KAJ9145604.1"/>
    </source>
</evidence>
<dbReference type="GO" id="GO:1990481">
    <property type="term" value="P:mRNA pseudouridine synthesis"/>
    <property type="evidence" value="ECO:0007669"/>
    <property type="project" value="TreeGrafter"/>
</dbReference>
<feature type="domain" description="tRNA pseudouridylate synthase B C-terminal" evidence="8">
    <location>
        <begin position="338"/>
        <end position="386"/>
    </location>
</feature>
<evidence type="ECO:0000259" key="8">
    <source>
        <dbReference type="Pfam" id="PF16198"/>
    </source>
</evidence>
<dbReference type="InterPro" id="IPR020103">
    <property type="entry name" value="PsdUridine_synth_cat_dom_sf"/>
</dbReference>
<organism evidence="9 10">
    <name type="scientific">Coniochaeta hoffmannii</name>
    <dbReference type="NCBI Taxonomy" id="91930"/>
    <lineage>
        <taxon>Eukaryota</taxon>
        <taxon>Fungi</taxon>
        <taxon>Dikarya</taxon>
        <taxon>Ascomycota</taxon>
        <taxon>Pezizomycotina</taxon>
        <taxon>Sordariomycetes</taxon>
        <taxon>Sordariomycetidae</taxon>
        <taxon>Coniochaetales</taxon>
        <taxon>Coniochaetaceae</taxon>
        <taxon>Coniochaeta</taxon>
    </lineage>
</organism>
<dbReference type="GO" id="GO:0005634">
    <property type="term" value="C:nucleus"/>
    <property type="evidence" value="ECO:0007669"/>
    <property type="project" value="TreeGrafter"/>
</dbReference>
<comment type="caution">
    <text evidence="9">The sequence shown here is derived from an EMBL/GenBank/DDBJ whole genome shotgun (WGS) entry which is preliminary data.</text>
</comment>
<evidence type="ECO:0000256" key="2">
    <source>
        <dbReference type="ARBA" id="ARBA00008999"/>
    </source>
</evidence>
<evidence type="ECO:0000256" key="3">
    <source>
        <dbReference type="ARBA" id="ARBA00012787"/>
    </source>
</evidence>
<evidence type="ECO:0000256" key="6">
    <source>
        <dbReference type="SAM" id="MobiDB-lite"/>
    </source>
</evidence>
<feature type="compositionally biased region" description="Acidic residues" evidence="6">
    <location>
        <begin position="553"/>
        <end position="569"/>
    </location>
</feature>
<dbReference type="EC" id="5.4.99.25" evidence="3"/>
<dbReference type="InterPro" id="IPR014780">
    <property type="entry name" value="tRNA_psdUridine_synth_TruB"/>
</dbReference>
<name>A0AA38VU98_9PEZI</name>
<comment type="catalytic activity">
    <reaction evidence="1">
        <text>a uridine in mRNA = a pseudouridine in mRNA</text>
        <dbReference type="Rhea" id="RHEA:56644"/>
        <dbReference type="Rhea" id="RHEA-COMP:14658"/>
        <dbReference type="Rhea" id="RHEA-COMP:14659"/>
        <dbReference type="ChEBI" id="CHEBI:65314"/>
        <dbReference type="ChEBI" id="CHEBI:65315"/>
    </reaction>
</comment>
<keyword evidence="4" id="KW-0819">tRNA processing</keyword>
<feature type="region of interest" description="Disordered" evidence="6">
    <location>
        <begin position="267"/>
        <end position="323"/>
    </location>
</feature>
<dbReference type="Pfam" id="PF01509">
    <property type="entry name" value="TruB_N"/>
    <property type="match status" value="1"/>
</dbReference>
<feature type="compositionally biased region" description="Pro residues" evidence="6">
    <location>
        <begin position="305"/>
        <end position="317"/>
    </location>
</feature>
<keyword evidence="10" id="KW-1185">Reference proteome</keyword>
<gene>
    <name evidence="9" type="ORF">NKR19_g6007</name>
</gene>
<dbReference type="Gene3D" id="3.30.2350.10">
    <property type="entry name" value="Pseudouridine synthase"/>
    <property type="match status" value="1"/>
</dbReference>
<dbReference type="EMBL" id="JANBVN010000088">
    <property type="protein sequence ID" value="KAJ9145604.1"/>
    <property type="molecule type" value="Genomic_DNA"/>
</dbReference>
<dbReference type="Pfam" id="PF16198">
    <property type="entry name" value="TruB_C_2"/>
    <property type="match status" value="1"/>
</dbReference>
<dbReference type="GO" id="GO:0006400">
    <property type="term" value="P:tRNA modification"/>
    <property type="evidence" value="ECO:0007669"/>
    <property type="project" value="TreeGrafter"/>
</dbReference>
<feature type="compositionally biased region" description="Basic and acidic residues" evidence="6">
    <location>
        <begin position="456"/>
        <end position="474"/>
    </location>
</feature>
<dbReference type="GO" id="GO:0160148">
    <property type="term" value="F:tRNA pseudouridine(55) synthase activity"/>
    <property type="evidence" value="ECO:0007669"/>
    <property type="project" value="UniProtKB-EC"/>
</dbReference>
<evidence type="ECO:0000256" key="5">
    <source>
        <dbReference type="ARBA" id="ARBA00023235"/>
    </source>
</evidence>
<dbReference type="PANTHER" id="PTHR13767">
    <property type="entry name" value="TRNA-PSEUDOURIDINE SYNTHASE"/>
    <property type="match status" value="1"/>
</dbReference>
<dbReference type="InterPro" id="IPR002501">
    <property type="entry name" value="PsdUridine_synth_N"/>
</dbReference>
<feature type="region of interest" description="Disordered" evidence="6">
    <location>
        <begin position="396"/>
        <end position="505"/>
    </location>
</feature>
<evidence type="ECO:0000259" key="7">
    <source>
        <dbReference type="Pfam" id="PF01509"/>
    </source>
</evidence>
<evidence type="ECO:0000256" key="4">
    <source>
        <dbReference type="ARBA" id="ARBA00022694"/>
    </source>
</evidence>
<feature type="region of interest" description="Disordered" evidence="6">
    <location>
        <begin position="537"/>
        <end position="569"/>
    </location>
</feature>
<sequence>MAKGKVLEGVFAINKPYGMSSAQVIRDCQEYFNPSNLFAPLLEQEAEARARESKGQQKRRSRIKRDLRVKMGHGGTLDPLATGVLILGVGKGTKSLSNFITCTKTYETVVLFGASTDTYDRVGRIVKKSRYDEVTRPAVEKALEGFRGKYKQMPPLFAALKMDGKPIYEYAREGKPLPREIEMREVEVSELEMVEWYEPGTHNHRWPTEEAQESEKYLVNSVWKLGKQQAESGEPPKKLTPEQEEQETQALAEWEITKKKADERVDSLIKDKKSKKKPSPKPALMSGALGELPAPIPKGRGSNLIPPPPAPGTPPPWEGKGPPAAKLRMTVTSGFYVRSLCHDLGEKLGCGGMMAELIRTRQGEFRLGTEECLEYDQLAKGESVWGPQVETMLTHWMNKPVPGVNSAPSKRSRDEDDQAEQEQANAKRPRKNSSSPEAKDIKPSIEAPSAKSSPKPARETAHSPEHNPVKRSTEEAEADAPSAKRVKKRSHSPKSSPVKRSIEEPVSAAILPSVEDLSQPQANGVDVSKVLDAVTAAAESKAGEADTAKPSIEEEEWNGIEDEPSTAKA</sequence>
<dbReference type="SUPFAM" id="SSF55120">
    <property type="entry name" value="Pseudouridine synthase"/>
    <property type="match status" value="1"/>
</dbReference>
<comment type="similarity">
    <text evidence="2">Belongs to the pseudouridine synthase TruB family.</text>
</comment>
<protein>
    <recommendedName>
        <fullName evidence="3">tRNA pseudouridine(55) synthase</fullName>
        <ecNumber evidence="3">5.4.99.25</ecNumber>
    </recommendedName>
</protein>
<feature type="region of interest" description="Disordered" evidence="6">
    <location>
        <begin position="227"/>
        <end position="249"/>
    </location>
</feature>
<dbReference type="AlphaFoldDB" id="A0AA38VU98"/>